<reference evidence="2" key="1">
    <citation type="submission" date="2022-12" db="EMBL/GenBank/DDBJ databases">
        <title>Genome assemblies of Blomia tropicalis.</title>
        <authorList>
            <person name="Cui Y."/>
        </authorList>
    </citation>
    <scope>NUCLEOTIDE SEQUENCE</scope>
    <source>
        <tissue evidence="2">Adult mites</tissue>
    </source>
</reference>
<dbReference type="Proteomes" id="UP001142055">
    <property type="component" value="Chromosome 1"/>
</dbReference>
<sequence length="231" mass="26099">MIFLSDNQFKLLPIKSSANVQIDSNVEATNNLVNGDDKTSSSHAEESKDILYVEPTEDGSFLLDPNLEDLGWSKSPPSYYFELKPRCVPKYGPPRKEHCWTPSSYSESEGYDYYNWTAPPCEESKDSDSIDWTAPPREESNDTNSIDRNAPPCEESNDTNSIDRNAPPCEESNDTHSIDWTAPPCEESNDTHSIDWTAPPCEESNDTNFIDWTAPPRPDVENSDHEQDKLN</sequence>
<dbReference type="EMBL" id="JAPWDV010000001">
    <property type="protein sequence ID" value="KAJ6225791.1"/>
    <property type="molecule type" value="Genomic_DNA"/>
</dbReference>
<evidence type="ECO:0000313" key="2">
    <source>
        <dbReference type="EMBL" id="KAJ6225791.1"/>
    </source>
</evidence>
<organism evidence="2 3">
    <name type="scientific">Blomia tropicalis</name>
    <name type="common">Mite</name>
    <dbReference type="NCBI Taxonomy" id="40697"/>
    <lineage>
        <taxon>Eukaryota</taxon>
        <taxon>Metazoa</taxon>
        <taxon>Ecdysozoa</taxon>
        <taxon>Arthropoda</taxon>
        <taxon>Chelicerata</taxon>
        <taxon>Arachnida</taxon>
        <taxon>Acari</taxon>
        <taxon>Acariformes</taxon>
        <taxon>Sarcoptiformes</taxon>
        <taxon>Astigmata</taxon>
        <taxon>Glycyphagoidea</taxon>
        <taxon>Echimyopodidae</taxon>
        <taxon>Blomia</taxon>
    </lineage>
</organism>
<comment type="caution">
    <text evidence="2">The sequence shown here is derived from an EMBL/GenBank/DDBJ whole genome shotgun (WGS) entry which is preliminary data.</text>
</comment>
<feature type="compositionally biased region" description="Basic and acidic residues" evidence="1">
    <location>
        <begin position="218"/>
        <end position="231"/>
    </location>
</feature>
<gene>
    <name evidence="2" type="ORF">RDWZM_004336</name>
</gene>
<proteinExistence type="predicted"/>
<protein>
    <submittedName>
        <fullName evidence="2">Uncharacterized protein</fullName>
    </submittedName>
</protein>
<evidence type="ECO:0000313" key="3">
    <source>
        <dbReference type="Proteomes" id="UP001142055"/>
    </source>
</evidence>
<dbReference type="AlphaFoldDB" id="A0A9Q0RTT4"/>
<evidence type="ECO:0000256" key="1">
    <source>
        <dbReference type="SAM" id="MobiDB-lite"/>
    </source>
</evidence>
<keyword evidence="3" id="KW-1185">Reference proteome</keyword>
<accession>A0A9Q0RTT4</accession>
<name>A0A9Q0RTT4_BLOTA</name>
<feature type="region of interest" description="Disordered" evidence="1">
    <location>
        <begin position="122"/>
        <end position="231"/>
    </location>
</feature>